<dbReference type="Gene3D" id="3.30.410.40">
    <property type="match status" value="1"/>
</dbReference>
<organism evidence="9 10">
    <name type="scientific">[Mycobacterium] stephanolepidis</name>
    <dbReference type="NCBI Taxonomy" id="1520670"/>
    <lineage>
        <taxon>Bacteria</taxon>
        <taxon>Bacillati</taxon>
        <taxon>Actinomycetota</taxon>
        <taxon>Actinomycetes</taxon>
        <taxon>Mycobacteriales</taxon>
        <taxon>Mycobacteriaceae</taxon>
        <taxon>Mycobacteroides</taxon>
    </lineage>
</organism>
<keyword evidence="3" id="KW-0285">Flavoprotein</keyword>
<feature type="binding site" evidence="5">
    <location>
        <position position="104"/>
    </location>
    <ligand>
        <name>FAD</name>
        <dbReference type="ChEBI" id="CHEBI:57692"/>
    </ligand>
</feature>
<dbReference type="SUPFAM" id="SSF54373">
    <property type="entry name" value="FAD-linked reductases, C-terminal domain"/>
    <property type="match status" value="1"/>
</dbReference>
<feature type="domain" description="Glucose-methanol-choline oxidoreductase N-terminal" evidence="7">
    <location>
        <begin position="27"/>
        <end position="312"/>
    </location>
</feature>
<evidence type="ECO:0000256" key="6">
    <source>
        <dbReference type="SAM" id="MobiDB-lite"/>
    </source>
</evidence>
<dbReference type="Pfam" id="PF05199">
    <property type="entry name" value="GMC_oxred_C"/>
    <property type="match status" value="1"/>
</dbReference>
<dbReference type="PIRSF" id="PIRSF000137">
    <property type="entry name" value="Alcohol_oxidase"/>
    <property type="match status" value="1"/>
</dbReference>
<dbReference type="InterPro" id="IPR000172">
    <property type="entry name" value="GMC_OxRdtase_N"/>
</dbReference>
<dbReference type="Proteomes" id="UP000217954">
    <property type="component" value="Chromosome"/>
</dbReference>
<reference evidence="9 10" key="2">
    <citation type="journal article" date="2017" name="Int. J. Syst. Evol. Microbiol.">
        <title>Mycobacterium stephanolepidis sp. nov., a rapidly growing species related to Mycobacterium chelonae, isolated from marine teleost fish, Stephanolepis cirrhifer.</title>
        <authorList>
            <person name="Fukano H."/>
            <person name="Wada S."/>
            <person name="Kurata O."/>
            <person name="Katayama K."/>
            <person name="Fujiwara N."/>
            <person name="Hoshino Y."/>
        </authorList>
    </citation>
    <scope>NUCLEOTIDE SEQUENCE [LARGE SCALE GENOMIC DNA]</scope>
    <source>
        <strain evidence="9 10">NJB0901</strain>
    </source>
</reference>
<dbReference type="Pfam" id="PF00732">
    <property type="entry name" value="GMC_oxred_N"/>
    <property type="match status" value="1"/>
</dbReference>
<gene>
    <name evidence="9" type="ORF">MSTE_03980</name>
</gene>
<keyword evidence="10" id="KW-1185">Reference proteome</keyword>
<protein>
    <submittedName>
        <fullName evidence="9">Putative dehydrogenase</fullName>
    </submittedName>
</protein>
<evidence type="ECO:0000256" key="4">
    <source>
        <dbReference type="ARBA" id="ARBA00022827"/>
    </source>
</evidence>
<dbReference type="SUPFAM" id="SSF51905">
    <property type="entry name" value="FAD/NAD(P)-binding domain"/>
    <property type="match status" value="1"/>
</dbReference>
<keyword evidence="4 5" id="KW-0274">FAD</keyword>
<dbReference type="KEGG" id="mste:MSTE_03980"/>
<dbReference type="GO" id="GO:0016614">
    <property type="term" value="F:oxidoreductase activity, acting on CH-OH group of donors"/>
    <property type="evidence" value="ECO:0007669"/>
    <property type="project" value="InterPro"/>
</dbReference>
<evidence type="ECO:0000256" key="1">
    <source>
        <dbReference type="ARBA" id="ARBA00001974"/>
    </source>
</evidence>
<dbReference type="AlphaFoldDB" id="A0A1Z4F249"/>
<feature type="domain" description="Glucose-methanol-choline oxidoreductase C-terminal" evidence="8">
    <location>
        <begin position="373"/>
        <end position="484"/>
    </location>
</feature>
<dbReference type="NCBIfam" id="TIGR03970">
    <property type="entry name" value="Rv0697"/>
    <property type="match status" value="1"/>
</dbReference>
<dbReference type="InterPro" id="IPR036188">
    <property type="entry name" value="FAD/NAD-bd_sf"/>
</dbReference>
<dbReference type="EMBL" id="AP018165">
    <property type="protein sequence ID" value="BAX99278.1"/>
    <property type="molecule type" value="Genomic_DNA"/>
</dbReference>
<evidence type="ECO:0000256" key="3">
    <source>
        <dbReference type="ARBA" id="ARBA00022630"/>
    </source>
</evidence>
<dbReference type="InterPro" id="IPR023978">
    <property type="entry name" value="GMC_oxidoreductase_bact"/>
</dbReference>
<comment type="similarity">
    <text evidence="2">Belongs to the GMC oxidoreductase family.</text>
</comment>
<dbReference type="InterPro" id="IPR012132">
    <property type="entry name" value="GMC_OxRdtase"/>
</dbReference>
<evidence type="ECO:0000313" key="9">
    <source>
        <dbReference type="EMBL" id="BAX99278.1"/>
    </source>
</evidence>
<dbReference type="InterPro" id="IPR007867">
    <property type="entry name" value="GMC_OxRtase_C"/>
</dbReference>
<comment type="cofactor">
    <cofactor evidence="1 5">
        <name>FAD</name>
        <dbReference type="ChEBI" id="CHEBI:57692"/>
    </cofactor>
</comment>
<sequence length="494" mass="52071">MVGDRAGVRSRGASTGITALSRPIHADALIVGAGSAGSILASRLSEDPSFRVVLVEAGPASSADEEGVRDGYRLPIGPGSQIATYYWATLTSTGDQAELVRGSVVGGSGAINGGYFVRGRPADFDGWSVPGWAWVDVRDHFREMETDRDFRDDPLHGSSGPIPIGRRSEQSTAGRELADRAIKAGYPAVADLNGKAGVGVGLVPLNIDSGMRIGPARAYLEGAGWRPNLAVYSSTRVLRVLCGGGRATGVQVAVGSSVRTLTADRIILSAGAIESAKLLLLSGLGPADDLRAVGVDPIVDLPGVGTRVMDHAEWVLDTGDGGQSGYPVLDTVLHTDRQMGVEVRPYTTGFAAMAGAQVNGADARQIGVALMTPRCRGRVELRSTDPAVPAYIDLRYDSETADMDRLRDGVRLVSELYGRRFGGPRWSTSQHLCATAPMGNDEDKYAVVDKYCRVRGVDGLFVIDGSIMPTIPSRGPAATIAMIGHRAARFVAWS</sequence>
<dbReference type="Gene3D" id="3.50.50.60">
    <property type="entry name" value="FAD/NAD(P)-binding domain"/>
    <property type="match status" value="2"/>
</dbReference>
<dbReference type="PANTHER" id="PTHR11552">
    <property type="entry name" value="GLUCOSE-METHANOL-CHOLINE GMC OXIDOREDUCTASE"/>
    <property type="match status" value="1"/>
</dbReference>
<accession>A0A1Z4F249</accession>
<feature type="binding site" evidence="5">
    <location>
        <position position="465"/>
    </location>
    <ligand>
        <name>FAD</name>
        <dbReference type="ChEBI" id="CHEBI:57692"/>
    </ligand>
</feature>
<feature type="region of interest" description="Disordered" evidence="6">
    <location>
        <begin position="149"/>
        <end position="171"/>
    </location>
</feature>
<dbReference type="GO" id="GO:0050660">
    <property type="term" value="F:flavin adenine dinucleotide binding"/>
    <property type="evidence" value="ECO:0007669"/>
    <property type="project" value="InterPro"/>
</dbReference>
<evidence type="ECO:0000256" key="2">
    <source>
        <dbReference type="ARBA" id="ARBA00010790"/>
    </source>
</evidence>
<evidence type="ECO:0000259" key="7">
    <source>
        <dbReference type="Pfam" id="PF00732"/>
    </source>
</evidence>
<evidence type="ECO:0000256" key="5">
    <source>
        <dbReference type="PIRSR" id="PIRSR000137-2"/>
    </source>
</evidence>
<feature type="binding site" evidence="5">
    <location>
        <position position="237"/>
    </location>
    <ligand>
        <name>FAD</name>
        <dbReference type="ChEBI" id="CHEBI:57692"/>
    </ligand>
</feature>
<proteinExistence type="inferred from homology"/>
<evidence type="ECO:0000259" key="8">
    <source>
        <dbReference type="Pfam" id="PF05199"/>
    </source>
</evidence>
<dbReference type="PANTHER" id="PTHR11552:SF147">
    <property type="entry name" value="CHOLINE DEHYDROGENASE, MITOCHONDRIAL"/>
    <property type="match status" value="1"/>
</dbReference>
<evidence type="ECO:0000313" key="10">
    <source>
        <dbReference type="Proteomes" id="UP000217954"/>
    </source>
</evidence>
<reference evidence="10" key="1">
    <citation type="journal article" date="2017" name="Genome Announc.">
        <title>Complete Genome Sequence of Mycobacterium stephanolepidis.</title>
        <authorList>
            <person name="Fukano H."/>
            <person name="Yoshida M."/>
            <person name="Katayama Y."/>
            <person name="Omatsu T."/>
            <person name="Mizutani T."/>
            <person name="Kurata O."/>
            <person name="Wada S."/>
            <person name="Hoshino Y."/>
        </authorList>
    </citation>
    <scope>NUCLEOTIDE SEQUENCE [LARGE SCALE GENOMIC DNA]</scope>
    <source>
        <strain evidence="10">NJB0901</strain>
    </source>
</reference>
<name>A0A1Z4F249_9MYCO</name>